<feature type="domain" description="Arrestin C-terminal-like" evidence="3">
    <location>
        <begin position="180"/>
        <end position="312"/>
    </location>
</feature>
<dbReference type="SUPFAM" id="SSF81296">
    <property type="entry name" value="E set domains"/>
    <property type="match status" value="2"/>
</dbReference>
<keyword evidence="2" id="KW-0716">Sensory transduction</keyword>
<dbReference type="InterPro" id="IPR011021">
    <property type="entry name" value="Arrestin-like_N"/>
</dbReference>
<dbReference type="InterPro" id="IPR050357">
    <property type="entry name" value="Arrestin_domain-protein"/>
</dbReference>
<evidence type="ECO:0000313" key="4">
    <source>
        <dbReference type="Proteomes" id="UP000829999"/>
    </source>
</evidence>
<evidence type="ECO:0000313" key="5">
    <source>
        <dbReference type="RefSeq" id="XP_035433564.2"/>
    </source>
</evidence>
<dbReference type="AlphaFoldDB" id="A0A9R0CYL5"/>
<protein>
    <submittedName>
        <fullName evidence="5">Uncharacterized protein LOC118264988</fullName>
    </submittedName>
</protein>
<dbReference type="Proteomes" id="UP000829999">
    <property type="component" value="Chromosome 28"/>
</dbReference>
<accession>A0A9R0CYL5</accession>
<dbReference type="SMART" id="SM01017">
    <property type="entry name" value="Arrestin_C"/>
    <property type="match status" value="1"/>
</dbReference>
<organism evidence="4 5">
    <name type="scientific">Spodoptera frugiperda</name>
    <name type="common">Fall armyworm</name>
    <dbReference type="NCBI Taxonomy" id="7108"/>
    <lineage>
        <taxon>Eukaryota</taxon>
        <taxon>Metazoa</taxon>
        <taxon>Ecdysozoa</taxon>
        <taxon>Arthropoda</taxon>
        <taxon>Hexapoda</taxon>
        <taxon>Insecta</taxon>
        <taxon>Pterygota</taxon>
        <taxon>Neoptera</taxon>
        <taxon>Endopterygota</taxon>
        <taxon>Lepidoptera</taxon>
        <taxon>Glossata</taxon>
        <taxon>Ditrysia</taxon>
        <taxon>Noctuoidea</taxon>
        <taxon>Noctuidae</taxon>
        <taxon>Amphipyrinae</taxon>
        <taxon>Spodoptera</taxon>
    </lineage>
</organism>
<dbReference type="GO" id="GO:0015031">
    <property type="term" value="P:protein transport"/>
    <property type="evidence" value="ECO:0007669"/>
    <property type="project" value="TreeGrafter"/>
</dbReference>
<name>A0A9R0CYL5_SPOFR</name>
<evidence type="ECO:0000256" key="1">
    <source>
        <dbReference type="ARBA" id="ARBA00005298"/>
    </source>
</evidence>
<dbReference type="GeneID" id="118264988"/>
<comment type="similarity">
    <text evidence="1">Belongs to the arrestin family.</text>
</comment>
<dbReference type="GO" id="GO:0005737">
    <property type="term" value="C:cytoplasm"/>
    <property type="evidence" value="ECO:0007669"/>
    <property type="project" value="TreeGrafter"/>
</dbReference>
<reference evidence="5" key="1">
    <citation type="submission" date="2025-08" db="UniProtKB">
        <authorList>
            <consortium name="RefSeq"/>
        </authorList>
    </citation>
    <scope>IDENTIFICATION</scope>
    <source>
        <tissue evidence="5">Whole larval tissue</tissue>
    </source>
</reference>
<dbReference type="Pfam" id="PF02752">
    <property type="entry name" value="Arrestin_C"/>
    <property type="match status" value="1"/>
</dbReference>
<evidence type="ECO:0000256" key="2">
    <source>
        <dbReference type="ARBA" id="ARBA00022606"/>
    </source>
</evidence>
<dbReference type="Pfam" id="PF00339">
    <property type="entry name" value="Arrestin_N"/>
    <property type="match status" value="1"/>
</dbReference>
<dbReference type="InterPro" id="IPR014756">
    <property type="entry name" value="Ig_E-set"/>
</dbReference>
<dbReference type="Gene3D" id="2.60.40.640">
    <property type="match status" value="2"/>
</dbReference>
<dbReference type="InterPro" id="IPR011022">
    <property type="entry name" value="Arrestin_C-like"/>
</dbReference>
<dbReference type="PANTHER" id="PTHR11188:SF17">
    <property type="entry name" value="FI21816P1"/>
    <property type="match status" value="1"/>
</dbReference>
<dbReference type="RefSeq" id="XP_035433564.2">
    <property type="nucleotide sequence ID" value="XM_035577671.2"/>
</dbReference>
<evidence type="ECO:0000259" key="3">
    <source>
        <dbReference type="SMART" id="SM01017"/>
    </source>
</evidence>
<proteinExistence type="inferred from homology"/>
<gene>
    <name evidence="5" type="primary">LOC118264988</name>
</gene>
<dbReference type="InterPro" id="IPR014752">
    <property type="entry name" value="Arrestin-like_C"/>
</dbReference>
<keyword evidence="4" id="KW-1185">Reference proteome</keyword>
<sequence>MSVLCNINLNKPPEAPYLPGETISGIIRYTIREPMETEKIIISLKGMGHLKIIHRQSNHNKNRISNNRTYINDEVYVDNDAVIHNGNWTVPPGDYEARFAFPLPLNIPPSLKYSGYRGRYRVYAYIKYYVRIKFERSGLFSFSKHFRKKIIVASGVAPRLPMEPCEYTKSRNLISFFSSKTRTIHLKGNILSSVIPHGGKIQIECDIHNDTNLDLSHVEVNLTQIYSFKIKYGFRDIPFYDDVKPCYTKTQAIERGAKQKVLFEFNVPLGCVSVEHSDLLSREYIVTITAKVPMPYRNVKLSIPVQIGDNMIIQHQEVVEPPPTYWEAMREGDKDDNDDENEKE</sequence>
<dbReference type="PANTHER" id="PTHR11188">
    <property type="entry name" value="ARRESTIN DOMAIN CONTAINING PROTEIN"/>
    <property type="match status" value="1"/>
</dbReference>
<dbReference type="OrthoDB" id="2333384at2759"/>